<evidence type="ECO:0008006" key="4">
    <source>
        <dbReference type="Google" id="ProtNLM"/>
    </source>
</evidence>
<accession>A0A2U8BSL3</accession>
<evidence type="ECO:0000256" key="1">
    <source>
        <dbReference type="SAM" id="Phobius"/>
    </source>
</evidence>
<sequence>MINLFKSSISPKAIFGLLAAMAKGLVIGFNALLLNSYSSILDIKAKLRSPIEAQYSIMQYHFSKCNFQDAVFRAWILTKFLKYHDSEMDYIAGVSYFHMKKYDKAVPMLQKYLLYGKQHISEVETLLLISNSVLAEKITLPSSTLQRLRELLLKAIVSKTSLSILQYITHKFFKADQYMIHRNIASSIKTLLSANTDIILIDIQFLYSLTGLYLKDEIENCLLVGVDYDKKMLPHYNTLPTIIELRSPTKFISRLLDGKTSVPQNIQNTLGYDKIVSALPPKIESCIALFCDVMTYHANWLTLLSNMCKKLSQNSQIIVTFRTLEGITGTLYHQEHMMLYEEEFVKNALSSIGITTENSYHIDNYAILSDKKYETVLLIAKKL</sequence>
<reference evidence="2 3" key="1">
    <citation type="journal article" date="2018" name="Genome Biol. Evol.">
        <title>The Genome Sequence of "Candidatus Fokinia solitaria": Insights on Reductive Evolution in Rickettsiales.</title>
        <authorList>
            <person name="Floriano A.M."/>
            <person name="Castelli M."/>
            <person name="Krenek S."/>
            <person name="Berendonk T.U."/>
            <person name="Bazzocchi C."/>
            <person name="Petroni G."/>
            <person name="Sassera D."/>
        </authorList>
    </citation>
    <scope>NUCLEOTIDE SEQUENCE [LARGE SCALE GENOMIC DNA]</scope>
    <source>
        <strain evidence="2">Rio ETE_ALG 3VII</strain>
    </source>
</reference>
<dbReference type="AlphaFoldDB" id="A0A2U8BSL3"/>
<dbReference type="Proteomes" id="UP000244519">
    <property type="component" value="Chromosome"/>
</dbReference>
<name>A0A2U8BSL3_9RICK</name>
<dbReference type="EMBL" id="CP025989">
    <property type="protein sequence ID" value="AWD33339.1"/>
    <property type="molecule type" value="Genomic_DNA"/>
</dbReference>
<proteinExistence type="predicted"/>
<keyword evidence="3" id="KW-1185">Reference proteome</keyword>
<evidence type="ECO:0000313" key="2">
    <source>
        <dbReference type="EMBL" id="AWD33339.1"/>
    </source>
</evidence>
<gene>
    <name evidence="2" type="ORF">Fsol_00551</name>
</gene>
<organism evidence="2 3">
    <name type="scientific">Candidatus Fokinia solitaria</name>
    <dbReference type="NCBI Taxonomy" id="1802984"/>
    <lineage>
        <taxon>Bacteria</taxon>
        <taxon>Pseudomonadati</taxon>
        <taxon>Pseudomonadota</taxon>
        <taxon>Alphaproteobacteria</taxon>
        <taxon>Rickettsiales</taxon>
        <taxon>Candidatus Midichloriaceae</taxon>
        <taxon>Candidatus Fokinia</taxon>
    </lineage>
</organism>
<dbReference type="KEGG" id="fso:Fsol_00551"/>
<keyword evidence="1" id="KW-1133">Transmembrane helix</keyword>
<dbReference type="OrthoDB" id="9814448at2"/>
<evidence type="ECO:0000313" key="3">
    <source>
        <dbReference type="Proteomes" id="UP000244519"/>
    </source>
</evidence>
<keyword evidence="1" id="KW-0812">Transmembrane</keyword>
<feature type="transmembrane region" description="Helical" evidence="1">
    <location>
        <begin position="12"/>
        <end position="34"/>
    </location>
</feature>
<keyword evidence="1" id="KW-0472">Membrane</keyword>
<dbReference type="RefSeq" id="WP_108673354.1">
    <property type="nucleotide sequence ID" value="NZ_CP025989.1"/>
</dbReference>
<protein>
    <recommendedName>
        <fullName evidence="4">Methyltransferase</fullName>
    </recommendedName>
</protein>